<dbReference type="PROSITE" id="PS50995">
    <property type="entry name" value="HTH_MARR_2"/>
    <property type="match status" value="1"/>
</dbReference>
<dbReference type="InterPro" id="IPR036390">
    <property type="entry name" value="WH_DNA-bd_sf"/>
</dbReference>
<dbReference type="InterPro" id="IPR039422">
    <property type="entry name" value="MarR/SlyA-like"/>
</dbReference>
<dbReference type="PANTHER" id="PTHR33164">
    <property type="entry name" value="TRANSCRIPTIONAL REGULATOR, MARR FAMILY"/>
    <property type="match status" value="1"/>
</dbReference>
<evidence type="ECO:0000313" key="5">
    <source>
        <dbReference type="EMBL" id="ABQ29541.1"/>
    </source>
</evidence>
<sequence>MADARLTDEDYEMLASFRFALRKFIAFSEAAARRDGLTPRQHQALLGIRAMQGQGAASVSDLAAFLILQHNSTVELVDRLVAAGFVARATDPEDGRRVRLALTGSGEARLAALSQTHLDELEQIGPELRRLLARIQRYRRRVRGATRCGDAGG</sequence>
<proteinExistence type="predicted"/>
<evidence type="ECO:0000259" key="4">
    <source>
        <dbReference type="PROSITE" id="PS50995"/>
    </source>
</evidence>
<dbReference type="InterPro" id="IPR036388">
    <property type="entry name" value="WH-like_DNA-bd_sf"/>
</dbReference>
<dbReference type="InterPro" id="IPR023187">
    <property type="entry name" value="Tscrpt_reg_MarR-type_CS"/>
</dbReference>
<protein>
    <submittedName>
        <fullName evidence="5">Transcriptional regulator, MarR family</fullName>
    </submittedName>
</protein>
<keyword evidence="6" id="KW-1185">Reference proteome</keyword>
<dbReference type="KEGG" id="acr:Acry_0314"/>
<dbReference type="STRING" id="349163.Acry_0314"/>
<keyword evidence="2" id="KW-0238">DNA-binding</keyword>
<dbReference type="InterPro" id="IPR000835">
    <property type="entry name" value="HTH_MarR-typ"/>
</dbReference>
<dbReference type="GO" id="GO:0003700">
    <property type="term" value="F:DNA-binding transcription factor activity"/>
    <property type="evidence" value="ECO:0007669"/>
    <property type="project" value="InterPro"/>
</dbReference>
<gene>
    <name evidence="5" type="ordered locus">Acry_0314</name>
</gene>
<reference evidence="5 6" key="1">
    <citation type="submission" date="2007-05" db="EMBL/GenBank/DDBJ databases">
        <title>Complete sequence of chromosome of Acidiphilium cryptum JF-5.</title>
        <authorList>
            <consortium name="US DOE Joint Genome Institute"/>
            <person name="Copeland A."/>
            <person name="Lucas S."/>
            <person name="Lapidus A."/>
            <person name="Barry K."/>
            <person name="Detter J.C."/>
            <person name="Glavina del Rio T."/>
            <person name="Hammon N."/>
            <person name="Israni S."/>
            <person name="Dalin E."/>
            <person name="Tice H."/>
            <person name="Pitluck S."/>
            <person name="Sims D."/>
            <person name="Brettin T."/>
            <person name="Bruce D."/>
            <person name="Han C."/>
            <person name="Schmutz J."/>
            <person name="Larimer F."/>
            <person name="Land M."/>
            <person name="Hauser L."/>
            <person name="Kyrpides N."/>
            <person name="Kim E."/>
            <person name="Magnuson T."/>
            <person name="Richardson P."/>
        </authorList>
    </citation>
    <scope>NUCLEOTIDE SEQUENCE [LARGE SCALE GENOMIC DNA]</scope>
    <source>
        <strain evidence="5 6">JF-5</strain>
    </source>
</reference>
<evidence type="ECO:0000256" key="1">
    <source>
        <dbReference type="ARBA" id="ARBA00023015"/>
    </source>
</evidence>
<evidence type="ECO:0000256" key="2">
    <source>
        <dbReference type="ARBA" id="ARBA00023125"/>
    </source>
</evidence>
<evidence type="ECO:0000313" key="6">
    <source>
        <dbReference type="Proteomes" id="UP000000245"/>
    </source>
</evidence>
<feature type="domain" description="HTH marR-type" evidence="4">
    <location>
        <begin position="7"/>
        <end position="144"/>
    </location>
</feature>
<organism evidence="5 6">
    <name type="scientific">Acidiphilium cryptum (strain JF-5)</name>
    <dbReference type="NCBI Taxonomy" id="349163"/>
    <lineage>
        <taxon>Bacteria</taxon>
        <taxon>Pseudomonadati</taxon>
        <taxon>Pseudomonadota</taxon>
        <taxon>Alphaproteobacteria</taxon>
        <taxon>Acetobacterales</taxon>
        <taxon>Acidocellaceae</taxon>
        <taxon>Acidiphilium</taxon>
    </lineage>
</organism>
<dbReference type="AlphaFoldDB" id="A5FVA9"/>
<dbReference type="SUPFAM" id="SSF46785">
    <property type="entry name" value="Winged helix' DNA-binding domain"/>
    <property type="match status" value="1"/>
</dbReference>
<dbReference type="EMBL" id="CP000697">
    <property type="protein sequence ID" value="ABQ29541.1"/>
    <property type="molecule type" value="Genomic_DNA"/>
</dbReference>
<dbReference type="Proteomes" id="UP000000245">
    <property type="component" value="Chromosome"/>
</dbReference>
<dbReference type="RefSeq" id="WP_011941441.1">
    <property type="nucleotide sequence ID" value="NC_009484.1"/>
</dbReference>
<dbReference type="SMART" id="SM00347">
    <property type="entry name" value="HTH_MARR"/>
    <property type="match status" value="1"/>
</dbReference>
<keyword evidence="1" id="KW-0805">Transcription regulation</keyword>
<dbReference type="eggNOG" id="COG1846">
    <property type="taxonomic scope" value="Bacteria"/>
</dbReference>
<evidence type="ECO:0000256" key="3">
    <source>
        <dbReference type="ARBA" id="ARBA00023163"/>
    </source>
</evidence>
<keyword evidence="3" id="KW-0804">Transcription</keyword>
<dbReference type="HOGENOM" id="CLU_120009_0_0_5"/>
<dbReference type="Gene3D" id="1.10.10.10">
    <property type="entry name" value="Winged helix-like DNA-binding domain superfamily/Winged helix DNA-binding domain"/>
    <property type="match status" value="1"/>
</dbReference>
<dbReference type="GO" id="GO:0006950">
    <property type="term" value="P:response to stress"/>
    <property type="evidence" value="ECO:0007669"/>
    <property type="project" value="TreeGrafter"/>
</dbReference>
<dbReference type="GO" id="GO:0003677">
    <property type="term" value="F:DNA binding"/>
    <property type="evidence" value="ECO:0007669"/>
    <property type="project" value="UniProtKB-KW"/>
</dbReference>
<dbReference type="PANTHER" id="PTHR33164:SF43">
    <property type="entry name" value="HTH-TYPE TRANSCRIPTIONAL REPRESSOR YETL"/>
    <property type="match status" value="1"/>
</dbReference>
<dbReference type="Pfam" id="PF12802">
    <property type="entry name" value="MarR_2"/>
    <property type="match status" value="1"/>
</dbReference>
<dbReference type="PROSITE" id="PS01117">
    <property type="entry name" value="HTH_MARR_1"/>
    <property type="match status" value="1"/>
</dbReference>
<name>A5FVA9_ACICJ</name>
<accession>A5FVA9</accession>